<name>A0AAW2BV34_9ROSI</name>
<comment type="subcellular location">
    <subcellularLocation>
        <location evidence="1 9">Vacuole membrane</location>
        <topology evidence="1 9">Multi-pass membrane protein</topology>
    </subcellularLocation>
</comment>
<feature type="transmembrane region" description="Helical" evidence="9">
    <location>
        <begin position="222"/>
        <end position="243"/>
    </location>
</feature>
<dbReference type="GO" id="GO:0005774">
    <property type="term" value="C:vacuolar membrane"/>
    <property type="evidence" value="ECO:0007669"/>
    <property type="project" value="UniProtKB-SubCell"/>
</dbReference>
<keyword evidence="11" id="KW-1185">Reference proteome</keyword>
<keyword evidence="3" id="KW-0408">Iron</keyword>
<evidence type="ECO:0000256" key="4">
    <source>
        <dbReference type="ARBA" id="ARBA00022554"/>
    </source>
</evidence>
<dbReference type="PANTHER" id="PTHR31851">
    <property type="entry name" value="FE(2+)/MN(2+) TRANSPORTER PCL1"/>
    <property type="match status" value="1"/>
</dbReference>
<dbReference type="AlphaFoldDB" id="A0AAW2BV34"/>
<proteinExistence type="inferred from homology"/>
<keyword evidence="7 9" id="KW-0472">Membrane</keyword>
<keyword evidence="6 9" id="KW-1133">Transmembrane helix</keyword>
<sequence>MYDIEMAQMKRDGSNDNMGVEERNAKRNCQTLGSSWNIITFICSVSISTATGGSVYKGLCSEGGSANQANDQPSFNVAKSLDVEQQTQNDELDYTKRGQWLRAAILGANDGLLSTASLMIGVGAVRKDVKTMILSGVAGLVAGACSMAIGEFVSVYSQYDIEMAQMKREGNTENMGVEQLNAEKEKLPNPWHAAGASAISFAVGALIPLLGAAFVKNYAVRVGLIIAVVSFSLLMFGGLGAFLGKAPIAKSSLRVLIGGWMAMGATYGLTKLVGSSGL</sequence>
<dbReference type="GO" id="GO:0005384">
    <property type="term" value="F:manganese ion transmembrane transporter activity"/>
    <property type="evidence" value="ECO:0007669"/>
    <property type="project" value="InterPro"/>
</dbReference>
<keyword evidence="9" id="KW-0813">Transport</keyword>
<evidence type="ECO:0000256" key="9">
    <source>
        <dbReference type="RuleBase" id="RU369115"/>
    </source>
</evidence>
<dbReference type="Pfam" id="PF01988">
    <property type="entry name" value="VIT1"/>
    <property type="match status" value="2"/>
</dbReference>
<evidence type="ECO:0000256" key="6">
    <source>
        <dbReference type="ARBA" id="ARBA00022989"/>
    </source>
</evidence>
<feature type="transmembrane region" description="Helical" evidence="9">
    <location>
        <begin position="191"/>
        <end position="215"/>
    </location>
</feature>
<evidence type="ECO:0000313" key="10">
    <source>
        <dbReference type="EMBL" id="KAK9989193.1"/>
    </source>
</evidence>
<keyword evidence="5 9" id="KW-0812">Transmembrane</keyword>
<dbReference type="GO" id="GO:0005381">
    <property type="term" value="F:iron ion transmembrane transporter activity"/>
    <property type="evidence" value="ECO:0007669"/>
    <property type="project" value="UniProtKB-UniRule"/>
</dbReference>
<keyword evidence="9" id="KW-0406">Ion transport</keyword>
<evidence type="ECO:0000256" key="2">
    <source>
        <dbReference type="ARBA" id="ARBA00007049"/>
    </source>
</evidence>
<comment type="function">
    <text evidence="9">Vacuolar Fe(2+) uptake transporter.</text>
</comment>
<evidence type="ECO:0000256" key="5">
    <source>
        <dbReference type="ARBA" id="ARBA00022692"/>
    </source>
</evidence>
<evidence type="ECO:0000256" key="7">
    <source>
        <dbReference type="ARBA" id="ARBA00023136"/>
    </source>
</evidence>
<evidence type="ECO:0000313" key="11">
    <source>
        <dbReference type="Proteomes" id="UP001459277"/>
    </source>
</evidence>
<keyword evidence="4 9" id="KW-0926">Vacuole</keyword>
<comment type="similarity">
    <text evidence="2 9">Belongs to the CCC1 family.</text>
</comment>
<evidence type="ECO:0000256" key="1">
    <source>
        <dbReference type="ARBA" id="ARBA00004128"/>
    </source>
</evidence>
<dbReference type="CDD" id="cd02436">
    <property type="entry name" value="Nodulin-21"/>
    <property type="match status" value="1"/>
</dbReference>
<dbReference type="Proteomes" id="UP001459277">
    <property type="component" value="Unassembled WGS sequence"/>
</dbReference>
<feature type="transmembrane region" description="Helical" evidence="9">
    <location>
        <begin position="133"/>
        <end position="156"/>
    </location>
</feature>
<reference evidence="10 11" key="1">
    <citation type="submission" date="2024-01" db="EMBL/GenBank/DDBJ databases">
        <title>A telomere-to-telomere, gap-free genome of sweet tea (Lithocarpus litseifolius).</title>
        <authorList>
            <person name="Zhou J."/>
        </authorList>
    </citation>
    <scope>NUCLEOTIDE SEQUENCE [LARGE SCALE GENOMIC DNA]</scope>
    <source>
        <strain evidence="10">Zhou-2022a</strain>
        <tissue evidence="10">Leaf</tissue>
    </source>
</reference>
<gene>
    <name evidence="10" type="ORF">SO802_029432</name>
</gene>
<dbReference type="GO" id="GO:0030026">
    <property type="term" value="P:intracellular manganese ion homeostasis"/>
    <property type="evidence" value="ECO:0007669"/>
    <property type="project" value="InterPro"/>
</dbReference>
<evidence type="ECO:0000256" key="3">
    <source>
        <dbReference type="ARBA" id="ARBA00022496"/>
    </source>
</evidence>
<dbReference type="GO" id="GO:0140315">
    <property type="term" value="F:iron ion sequestering activity"/>
    <property type="evidence" value="ECO:0007669"/>
    <property type="project" value="UniProtKB-UniRule"/>
</dbReference>
<comment type="catalytic activity">
    <reaction evidence="8">
        <text>Fe(2+)(in) = Fe(2+)(out)</text>
        <dbReference type="Rhea" id="RHEA:28486"/>
        <dbReference type="ChEBI" id="CHEBI:29033"/>
    </reaction>
    <physiologicalReaction direction="left-to-right" evidence="8">
        <dbReference type="Rhea" id="RHEA:28487"/>
    </physiologicalReaction>
</comment>
<accession>A0AAW2BV34</accession>
<comment type="caution">
    <text evidence="10">The sequence shown here is derived from an EMBL/GenBank/DDBJ whole genome shotgun (WGS) entry which is preliminary data.</text>
</comment>
<dbReference type="InterPro" id="IPR008217">
    <property type="entry name" value="Ccc1_fam"/>
</dbReference>
<evidence type="ECO:0000256" key="8">
    <source>
        <dbReference type="ARBA" id="ARBA00044464"/>
    </source>
</evidence>
<protein>
    <recommendedName>
        <fullName evidence="9">Vacuolar iron transporter</fullName>
    </recommendedName>
</protein>
<organism evidence="10 11">
    <name type="scientific">Lithocarpus litseifolius</name>
    <dbReference type="NCBI Taxonomy" id="425828"/>
    <lineage>
        <taxon>Eukaryota</taxon>
        <taxon>Viridiplantae</taxon>
        <taxon>Streptophyta</taxon>
        <taxon>Embryophyta</taxon>
        <taxon>Tracheophyta</taxon>
        <taxon>Spermatophyta</taxon>
        <taxon>Magnoliopsida</taxon>
        <taxon>eudicotyledons</taxon>
        <taxon>Gunneridae</taxon>
        <taxon>Pentapetalae</taxon>
        <taxon>rosids</taxon>
        <taxon>fabids</taxon>
        <taxon>Fagales</taxon>
        <taxon>Fagaceae</taxon>
        <taxon>Lithocarpus</taxon>
    </lineage>
</organism>
<comment type="caution">
    <text evidence="9">Lacks conserved residue(s) required for the propagation of feature annotation.</text>
</comment>
<keyword evidence="3" id="KW-0410">Iron transport</keyword>
<dbReference type="EMBL" id="JAZDWU010000010">
    <property type="protein sequence ID" value="KAK9989193.1"/>
    <property type="molecule type" value="Genomic_DNA"/>
</dbReference>